<dbReference type="STRING" id="174720.A0A0N5B638"/>
<feature type="domain" description="UTP23 sensor motif region" evidence="8">
    <location>
        <begin position="186"/>
        <end position="203"/>
    </location>
</feature>
<evidence type="ECO:0000256" key="2">
    <source>
        <dbReference type="ARBA" id="ARBA00022517"/>
    </source>
</evidence>
<dbReference type="WBParaSite" id="SPAL_0000152800.2">
    <property type="protein sequence ID" value="SPAL_0000152800.2"/>
    <property type="gene ID" value="SPAL_0000152800"/>
</dbReference>
<dbReference type="AlphaFoldDB" id="A0A0N5B638"/>
<accession>A0A0N5B638</accession>
<dbReference type="SUPFAM" id="SSF88723">
    <property type="entry name" value="PIN domain-like"/>
    <property type="match status" value="1"/>
</dbReference>
<dbReference type="PANTHER" id="PTHR12416">
    <property type="entry name" value="RRNA-PROCESSING PROTEIN UTP23 HOMOLOG"/>
    <property type="match status" value="1"/>
</dbReference>
<dbReference type="InterPro" id="IPR029060">
    <property type="entry name" value="PIN-like_dom_sf"/>
</dbReference>
<evidence type="ECO:0000313" key="9">
    <source>
        <dbReference type="Proteomes" id="UP000046392"/>
    </source>
</evidence>
<reference evidence="10" key="1">
    <citation type="submission" date="2017-02" db="UniProtKB">
        <authorList>
            <consortium name="WormBaseParasite"/>
        </authorList>
    </citation>
    <scope>IDENTIFICATION</scope>
</reference>
<evidence type="ECO:0000259" key="8">
    <source>
        <dbReference type="Pfam" id="PF24779"/>
    </source>
</evidence>
<evidence type="ECO:0000256" key="4">
    <source>
        <dbReference type="ARBA" id="ARBA00023242"/>
    </source>
</evidence>
<comment type="similarity">
    <text evidence="6">Belongs to the UTP23/FCF1 family. UTP23 subfamily.</text>
</comment>
<evidence type="ECO:0000256" key="5">
    <source>
        <dbReference type="ARBA" id="ARBA00037300"/>
    </source>
</evidence>
<feature type="region of interest" description="Disordered" evidence="7">
    <location>
        <begin position="211"/>
        <end position="230"/>
    </location>
</feature>
<keyword evidence="4" id="KW-0539">Nucleus</keyword>
<proteinExistence type="inferred from homology"/>
<dbReference type="GO" id="GO:0006364">
    <property type="term" value="P:rRNA processing"/>
    <property type="evidence" value="ECO:0007669"/>
    <property type="project" value="UniProtKB-KW"/>
</dbReference>
<evidence type="ECO:0000256" key="3">
    <source>
        <dbReference type="ARBA" id="ARBA00022552"/>
    </source>
</evidence>
<evidence type="ECO:0000256" key="6">
    <source>
        <dbReference type="ARBA" id="ARBA00038503"/>
    </source>
</evidence>
<organism evidence="9 10">
    <name type="scientific">Strongyloides papillosus</name>
    <name type="common">Intestinal threadworm</name>
    <dbReference type="NCBI Taxonomy" id="174720"/>
    <lineage>
        <taxon>Eukaryota</taxon>
        <taxon>Metazoa</taxon>
        <taxon>Ecdysozoa</taxon>
        <taxon>Nematoda</taxon>
        <taxon>Chromadorea</taxon>
        <taxon>Rhabditida</taxon>
        <taxon>Tylenchina</taxon>
        <taxon>Panagrolaimomorpha</taxon>
        <taxon>Strongyloidoidea</taxon>
        <taxon>Strongyloididae</taxon>
        <taxon>Strongyloides</taxon>
    </lineage>
</organism>
<dbReference type="InterPro" id="IPR057776">
    <property type="entry name" value="UTP23_sensor"/>
</dbReference>
<sequence length="230" mass="26351">MKTKRLKRANRILTHFRYNFNVVPPYKILVDGTFALNALKDKINIMEQMPKYLGASCELVTTKCVIKELEKIGSPVFGALHILKGYDTYYCPHTPEKSVECCFLYLARKSIKEGKQKLMFATNDNTLKEKLRSIPGIANLFISYNTILLEDISEASLKKEETISNEFKRLQDLKKQILGEDNKVIRKKRKAKGPNPLSCLKKKPKIEASVTDGDKVKKVRRKKKKANVSQ</sequence>
<dbReference type="Gene3D" id="3.40.50.1010">
    <property type="entry name" value="5'-nuclease"/>
    <property type="match status" value="1"/>
</dbReference>
<keyword evidence="9" id="KW-1185">Reference proteome</keyword>
<evidence type="ECO:0000256" key="7">
    <source>
        <dbReference type="SAM" id="MobiDB-lite"/>
    </source>
</evidence>
<evidence type="ECO:0000313" key="10">
    <source>
        <dbReference type="WBParaSite" id="SPAL_0000152800.2"/>
    </source>
</evidence>
<keyword evidence="3" id="KW-0698">rRNA processing</keyword>
<dbReference type="GO" id="GO:0032040">
    <property type="term" value="C:small-subunit processome"/>
    <property type="evidence" value="ECO:0007669"/>
    <property type="project" value="InterPro"/>
</dbReference>
<keyword evidence="2" id="KW-0690">Ribosome biogenesis</keyword>
<dbReference type="Pfam" id="PF24779">
    <property type="entry name" value="UTP23_sensor"/>
    <property type="match status" value="1"/>
</dbReference>
<dbReference type="InterPro" id="IPR006984">
    <property type="entry name" value="Fcf1/UTP23"/>
</dbReference>
<name>A0A0N5B638_STREA</name>
<dbReference type="Proteomes" id="UP000046392">
    <property type="component" value="Unplaced"/>
</dbReference>
<protein>
    <submittedName>
        <fullName evidence="10">rRNA-processing protein UTP23 homolog</fullName>
    </submittedName>
</protein>
<comment type="subcellular location">
    <subcellularLocation>
        <location evidence="1">Nucleus</location>
        <location evidence="1">Nucleolus</location>
    </subcellularLocation>
</comment>
<evidence type="ECO:0000256" key="1">
    <source>
        <dbReference type="ARBA" id="ARBA00004604"/>
    </source>
</evidence>
<feature type="compositionally biased region" description="Basic residues" evidence="7">
    <location>
        <begin position="217"/>
        <end position="230"/>
    </location>
</feature>
<comment type="function">
    <text evidence="5">Involved in rRNA-processing and ribosome biogenesis.</text>
</comment>
<dbReference type="Pfam" id="PF04900">
    <property type="entry name" value="Fcf1"/>
    <property type="match status" value="1"/>
</dbReference>